<dbReference type="InterPro" id="IPR013332">
    <property type="entry name" value="KPR_N"/>
</dbReference>
<sequence length="88" mass="9055">MKIAVMGAGGVGGFIGGKLAFGGGNVVFVARGKHLEALRSQGLRVVGAEEFIVSPVVVSDEPESFGKVDAVLFCVKLYDTESAAAQLK</sequence>
<evidence type="ECO:0000259" key="1">
    <source>
        <dbReference type="Pfam" id="PF02558"/>
    </source>
</evidence>
<protein>
    <recommendedName>
        <fullName evidence="1">Ketopantoate reductase N-terminal domain-containing protein</fullName>
    </recommendedName>
</protein>
<accession>A0A382HP65</accession>
<name>A0A382HP65_9ZZZZ</name>
<dbReference type="SUPFAM" id="SSF51735">
    <property type="entry name" value="NAD(P)-binding Rossmann-fold domains"/>
    <property type="match status" value="1"/>
</dbReference>
<feature type="domain" description="Ketopantoate reductase N-terminal" evidence="1">
    <location>
        <begin position="3"/>
        <end position="88"/>
    </location>
</feature>
<evidence type="ECO:0000313" key="2">
    <source>
        <dbReference type="EMBL" id="SVB88747.1"/>
    </source>
</evidence>
<dbReference type="Pfam" id="PF02558">
    <property type="entry name" value="ApbA"/>
    <property type="match status" value="1"/>
</dbReference>
<dbReference type="InterPro" id="IPR036291">
    <property type="entry name" value="NAD(P)-bd_dom_sf"/>
</dbReference>
<proteinExistence type="predicted"/>
<reference evidence="2" key="1">
    <citation type="submission" date="2018-05" db="EMBL/GenBank/DDBJ databases">
        <authorList>
            <person name="Lanie J.A."/>
            <person name="Ng W.-L."/>
            <person name="Kazmierczak K.M."/>
            <person name="Andrzejewski T.M."/>
            <person name="Davidsen T.M."/>
            <person name="Wayne K.J."/>
            <person name="Tettelin H."/>
            <person name="Glass J.I."/>
            <person name="Rusch D."/>
            <person name="Podicherti R."/>
            <person name="Tsui H.-C.T."/>
            <person name="Winkler M.E."/>
        </authorList>
    </citation>
    <scope>NUCLEOTIDE SEQUENCE</scope>
</reference>
<feature type="non-terminal residue" evidence="2">
    <location>
        <position position="88"/>
    </location>
</feature>
<dbReference type="AlphaFoldDB" id="A0A382HP65"/>
<organism evidence="2">
    <name type="scientific">marine metagenome</name>
    <dbReference type="NCBI Taxonomy" id="408172"/>
    <lineage>
        <taxon>unclassified sequences</taxon>
        <taxon>metagenomes</taxon>
        <taxon>ecological metagenomes</taxon>
    </lineage>
</organism>
<dbReference type="EMBL" id="UINC01062284">
    <property type="protein sequence ID" value="SVB88747.1"/>
    <property type="molecule type" value="Genomic_DNA"/>
</dbReference>
<gene>
    <name evidence="2" type="ORF">METZ01_LOCUS241601</name>
</gene>
<dbReference type="Gene3D" id="3.40.50.720">
    <property type="entry name" value="NAD(P)-binding Rossmann-like Domain"/>
    <property type="match status" value="1"/>
</dbReference>